<accession>A0AAW0N7S7</accession>
<evidence type="ECO:0000313" key="3">
    <source>
        <dbReference type="Proteomes" id="UP001460270"/>
    </source>
</evidence>
<dbReference type="Proteomes" id="UP001460270">
    <property type="component" value="Unassembled WGS sequence"/>
</dbReference>
<evidence type="ECO:0000313" key="2">
    <source>
        <dbReference type="EMBL" id="KAK7893595.1"/>
    </source>
</evidence>
<name>A0AAW0N7S7_9GOBI</name>
<dbReference type="EMBL" id="JBBPFD010000016">
    <property type="protein sequence ID" value="KAK7893595.1"/>
    <property type="molecule type" value="Genomic_DNA"/>
</dbReference>
<sequence length="569" mass="63807">MDVVKESNGIYQRIKMLFETPVYKRAVQLCWVQQIYKTNIAVVLEWFNLQQKGLLSPDITEDHMKDLLLEKDMKSFKYIMWTSELEMIDEEVLRRLLTLTWDVINGLKMGDVMFEARRLLQTPARVPSSFLSPKVISMARSYSSELSQKDLDPLRWLTPRKVVTEVVTDVFTRLWQPSSSSTQFSMPSSELSAPAVSLAQAVLHKVQKGLSTTEVEVTFSHSIRDQMVNNILHKVWDIFPEHELQMRLSRFSKDLLMFVTQVTAAEVYQEVSPQSGDQTVLGTSQFEDQTLTVVETSQSLDQTVTLPETSPSEDQTVTLLETSQSEEQTVPVLESSSGSQDQTVPVLAPHSLRTRLQQSSRALHNLEEQQFLLWSSQSLRNKLFHLVVSAGRQHRPVLESSSQSEDHSVPVWSSAVSRTTVLPSAVRTSVDTGVQTPVTTSVDTGVQTSNISGHWCPDSGHNISGHWCPDSGRNISGHWCPDLGHNNSGHWCPDSGRNISGHWCPDSVATSVDTGVQTLFGTTVDTGVQTRSNISGHWCPDSVWNNSGHWCSDSSLNIRRHWSSNIFTA</sequence>
<dbReference type="Gene3D" id="2.160.20.50">
    <property type="entry name" value="Insect antifreeze protein"/>
    <property type="match status" value="1"/>
</dbReference>
<feature type="region of interest" description="Disordered" evidence="1">
    <location>
        <begin position="323"/>
        <end position="343"/>
    </location>
</feature>
<reference evidence="3" key="1">
    <citation type="submission" date="2024-04" db="EMBL/GenBank/DDBJ databases">
        <title>Salinicola lusitanus LLJ914,a marine bacterium isolated from the Okinawa Trough.</title>
        <authorList>
            <person name="Li J."/>
        </authorList>
    </citation>
    <scope>NUCLEOTIDE SEQUENCE [LARGE SCALE GENOMIC DNA]</scope>
</reference>
<proteinExistence type="predicted"/>
<comment type="caution">
    <text evidence="2">The sequence shown here is derived from an EMBL/GenBank/DDBJ whole genome shotgun (WGS) entry which is preliminary data.</text>
</comment>
<gene>
    <name evidence="2" type="ORF">WMY93_022747</name>
</gene>
<evidence type="ECO:0000256" key="1">
    <source>
        <dbReference type="SAM" id="MobiDB-lite"/>
    </source>
</evidence>
<keyword evidence="3" id="KW-1185">Reference proteome</keyword>
<organism evidence="2 3">
    <name type="scientific">Mugilogobius chulae</name>
    <name type="common">yellowstripe goby</name>
    <dbReference type="NCBI Taxonomy" id="88201"/>
    <lineage>
        <taxon>Eukaryota</taxon>
        <taxon>Metazoa</taxon>
        <taxon>Chordata</taxon>
        <taxon>Craniata</taxon>
        <taxon>Vertebrata</taxon>
        <taxon>Euteleostomi</taxon>
        <taxon>Actinopterygii</taxon>
        <taxon>Neopterygii</taxon>
        <taxon>Teleostei</taxon>
        <taxon>Neoteleostei</taxon>
        <taxon>Acanthomorphata</taxon>
        <taxon>Gobiaria</taxon>
        <taxon>Gobiiformes</taxon>
        <taxon>Gobioidei</taxon>
        <taxon>Gobiidae</taxon>
        <taxon>Gobionellinae</taxon>
        <taxon>Mugilogobius</taxon>
    </lineage>
</organism>
<protein>
    <submittedName>
        <fullName evidence="2">Uncharacterized protein</fullName>
    </submittedName>
</protein>
<dbReference type="AlphaFoldDB" id="A0AAW0N7S7"/>